<feature type="domain" description="Peptidase C1A papain C-terminal" evidence="9">
    <location>
        <begin position="130"/>
        <end position="342"/>
    </location>
</feature>
<evidence type="ECO:0000259" key="10">
    <source>
        <dbReference type="SMART" id="SM00848"/>
    </source>
</evidence>
<feature type="signal peptide" evidence="8">
    <location>
        <begin position="1"/>
        <end position="24"/>
    </location>
</feature>
<gene>
    <name evidence="11" type="ORF">J5N97_003674</name>
</gene>
<dbReference type="Gene3D" id="3.90.70.10">
    <property type="entry name" value="Cysteine proteinases"/>
    <property type="match status" value="1"/>
</dbReference>
<feature type="chain" id="PRO_5038497239" evidence="8">
    <location>
        <begin position="25"/>
        <end position="374"/>
    </location>
</feature>
<feature type="domain" description="Cathepsin propeptide inhibitor" evidence="10">
    <location>
        <begin position="39"/>
        <end position="95"/>
    </location>
</feature>
<comment type="caution">
    <text evidence="11">The sequence shown here is derived from an EMBL/GenBank/DDBJ whole genome shotgun (WGS) entry which is preliminary data.</text>
</comment>
<evidence type="ECO:0000256" key="6">
    <source>
        <dbReference type="ARBA" id="ARBA00023157"/>
    </source>
</evidence>
<keyword evidence="2" id="KW-0645">Protease</keyword>
<accession>A0A9D5D544</accession>
<dbReference type="SMART" id="SM00848">
    <property type="entry name" value="Inhibitor_I29"/>
    <property type="match status" value="1"/>
</dbReference>
<keyword evidence="4" id="KW-0378">Hydrolase</keyword>
<dbReference type="PROSITE" id="PS00640">
    <property type="entry name" value="THIOL_PROTEASE_ASN"/>
    <property type="match status" value="1"/>
</dbReference>
<feature type="region of interest" description="Disordered" evidence="7">
    <location>
        <begin position="351"/>
        <end position="374"/>
    </location>
</feature>
<proteinExistence type="inferred from homology"/>
<dbReference type="InterPro" id="IPR025661">
    <property type="entry name" value="Pept_asp_AS"/>
</dbReference>
<dbReference type="GO" id="GO:0006508">
    <property type="term" value="P:proteolysis"/>
    <property type="evidence" value="ECO:0007669"/>
    <property type="project" value="UniProtKB-KW"/>
</dbReference>
<evidence type="ECO:0000256" key="8">
    <source>
        <dbReference type="SAM" id="SignalP"/>
    </source>
</evidence>
<dbReference type="EMBL" id="JAGGNH010000001">
    <property type="protein sequence ID" value="KAJ0985318.1"/>
    <property type="molecule type" value="Genomic_DNA"/>
</dbReference>
<reference evidence="11" key="2">
    <citation type="journal article" date="2022" name="Hortic Res">
        <title>The genome of Dioscorea zingiberensis sheds light on the biosynthesis, origin and evolution of the medicinally important diosgenin saponins.</title>
        <authorList>
            <person name="Li Y."/>
            <person name="Tan C."/>
            <person name="Li Z."/>
            <person name="Guo J."/>
            <person name="Li S."/>
            <person name="Chen X."/>
            <person name="Wang C."/>
            <person name="Dai X."/>
            <person name="Yang H."/>
            <person name="Song W."/>
            <person name="Hou L."/>
            <person name="Xu J."/>
            <person name="Tong Z."/>
            <person name="Xu A."/>
            <person name="Yuan X."/>
            <person name="Wang W."/>
            <person name="Yang Q."/>
            <person name="Chen L."/>
            <person name="Sun Z."/>
            <person name="Wang K."/>
            <person name="Pan B."/>
            <person name="Chen J."/>
            <person name="Bao Y."/>
            <person name="Liu F."/>
            <person name="Qi X."/>
            <person name="Gang D.R."/>
            <person name="Wen J."/>
            <person name="Li J."/>
        </authorList>
    </citation>
    <scope>NUCLEOTIDE SEQUENCE</scope>
    <source>
        <strain evidence="11">Dzin_1.0</strain>
    </source>
</reference>
<dbReference type="InterPro" id="IPR013128">
    <property type="entry name" value="Peptidase_C1A"/>
</dbReference>
<dbReference type="Pfam" id="PF00112">
    <property type="entry name" value="Peptidase_C1"/>
    <property type="match status" value="1"/>
</dbReference>
<dbReference type="AlphaFoldDB" id="A0A9D5D544"/>
<reference evidence="11" key="1">
    <citation type="submission" date="2021-03" db="EMBL/GenBank/DDBJ databases">
        <authorList>
            <person name="Li Z."/>
            <person name="Yang C."/>
        </authorList>
    </citation>
    <scope>NUCLEOTIDE SEQUENCE</scope>
    <source>
        <strain evidence="11">Dzin_1.0</strain>
        <tissue evidence="11">Leaf</tissue>
    </source>
</reference>
<dbReference type="InterPro" id="IPR013201">
    <property type="entry name" value="Prot_inhib_I29"/>
</dbReference>
<comment type="similarity">
    <text evidence="1">Belongs to the peptidase C1 family.</text>
</comment>
<dbReference type="SUPFAM" id="SSF54001">
    <property type="entry name" value="Cysteine proteinases"/>
    <property type="match status" value="1"/>
</dbReference>
<evidence type="ECO:0000313" key="12">
    <source>
        <dbReference type="Proteomes" id="UP001085076"/>
    </source>
</evidence>
<evidence type="ECO:0000256" key="5">
    <source>
        <dbReference type="ARBA" id="ARBA00022807"/>
    </source>
</evidence>
<evidence type="ECO:0000259" key="9">
    <source>
        <dbReference type="SMART" id="SM00645"/>
    </source>
</evidence>
<organism evidence="11 12">
    <name type="scientific">Dioscorea zingiberensis</name>
    <dbReference type="NCBI Taxonomy" id="325984"/>
    <lineage>
        <taxon>Eukaryota</taxon>
        <taxon>Viridiplantae</taxon>
        <taxon>Streptophyta</taxon>
        <taxon>Embryophyta</taxon>
        <taxon>Tracheophyta</taxon>
        <taxon>Spermatophyta</taxon>
        <taxon>Magnoliopsida</taxon>
        <taxon>Liliopsida</taxon>
        <taxon>Dioscoreales</taxon>
        <taxon>Dioscoreaceae</taxon>
        <taxon>Dioscorea</taxon>
    </lineage>
</organism>
<evidence type="ECO:0000256" key="1">
    <source>
        <dbReference type="ARBA" id="ARBA00008455"/>
    </source>
</evidence>
<evidence type="ECO:0000256" key="2">
    <source>
        <dbReference type="ARBA" id="ARBA00022670"/>
    </source>
</evidence>
<feature type="compositionally biased region" description="Basic and acidic residues" evidence="7">
    <location>
        <begin position="355"/>
        <end position="368"/>
    </location>
</feature>
<keyword evidence="3 8" id="KW-0732">Signal</keyword>
<dbReference type="Proteomes" id="UP001085076">
    <property type="component" value="Miscellaneous, Linkage group lg01"/>
</dbReference>
<dbReference type="FunFam" id="3.90.70.10:FF:000067">
    <property type="entry name" value="Senescence-specific cysteine protease"/>
    <property type="match status" value="1"/>
</dbReference>
<evidence type="ECO:0000313" key="11">
    <source>
        <dbReference type="EMBL" id="KAJ0985318.1"/>
    </source>
</evidence>
<dbReference type="SMART" id="SM00645">
    <property type="entry name" value="Pept_C1"/>
    <property type="match status" value="1"/>
</dbReference>
<sequence length="374" mass="42050">MAPPSLIPVMFLVIILSLFSISSSLPIPVRSDYEVSLLFEGWLVKLNKAYKDSSEKQKRYEIFKDNLRYIDEHNAGNHTFTLALTVFADITVEEYRGTYLGTLPASPGLHITSMNYDNNEKSDIYNFSTVPDSIDWRDLGAVLPVKNQGACFSCWAFAAVATIEAANQIATGDLISLSEQQLVDCDHKSCDPYWIHKTYEYIEKNGGIDSEQDYPYKAKLGKCDTTKESNIVVTIDGWSWAPRKNEYGLMVRVSKQPVATGVEAYERDFQHYGSGVFTKYCGSKQDHAVTIIGYGSDGGMDYWLIKNSWGDYWGEAGYMRLERNIKDRVGKCGVAEWPVYPIVNKHVDNPFGMKKPAETPSDHSRAQAEGKITS</sequence>
<keyword evidence="12" id="KW-1185">Reference proteome</keyword>
<evidence type="ECO:0000256" key="3">
    <source>
        <dbReference type="ARBA" id="ARBA00022729"/>
    </source>
</evidence>
<name>A0A9D5D544_9LILI</name>
<keyword evidence="6" id="KW-1015">Disulfide bond</keyword>
<dbReference type="CDD" id="cd02248">
    <property type="entry name" value="Peptidase_C1A"/>
    <property type="match status" value="1"/>
</dbReference>
<dbReference type="Pfam" id="PF08246">
    <property type="entry name" value="Inhibitor_I29"/>
    <property type="match status" value="1"/>
</dbReference>
<keyword evidence="5" id="KW-0788">Thiol protease</keyword>
<evidence type="ECO:0000256" key="7">
    <source>
        <dbReference type="SAM" id="MobiDB-lite"/>
    </source>
</evidence>
<dbReference type="PRINTS" id="PR00705">
    <property type="entry name" value="PAPAIN"/>
</dbReference>
<dbReference type="InterPro" id="IPR039417">
    <property type="entry name" value="Peptidase_C1A_papain-like"/>
</dbReference>
<dbReference type="PANTHER" id="PTHR12411">
    <property type="entry name" value="CYSTEINE PROTEASE FAMILY C1-RELATED"/>
    <property type="match status" value="1"/>
</dbReference>
<dbReference type="GO" id="GO:0008234">
    <property type="term" value="F:cysteine-type peptidase activity"/>
    <property type="evidence" value="ECO:0007669"/>
    <property type="project" value="UniProtKB-KW"/>
</dbReference>
<protein>
    <submittedName>
        <fullName evidence="11">Uncharacterized protein</fullName>
    </submittedName>
</protein>
<dbReference type="InterPro" id="IPR038765">
    <property type="entry name" value="Papain-like_cys_pep_sf"/>
</dbReference>
<dbReference type="OrthoDB" id="10253408at2759"/>
<evidence type="ECO:0000256" key="4">
    <source>
        <dbReference type="ARBA" id="ARBA00022801"/>
    </source>
</evidence>
<dbReference type="InterPro" id="IPR000668">
    <property type="entry name" value="Peptidase_C1A_C"/>
</dbReference>